<dbReference type="EMBL" id="CAMAPF010001022">
    <property type="protein sequence ID" value="CAH9140073.1"/>
    <property type="molecule type" value="Genomic_DNA"/>
</dbReference>
<keyword evidence="3" id="KW-1185">Reference proteome</keyword>
<name>A0AAV0FXG2_9ASTE</name>
<gene>
    <name evidence="2" type="ORF">CEPIT_LOCUS38063</name>
</gene>
<evidence type="ECO:0000313" key="3">
    <source>
        <dbReference type="Proteomes" id="UP001152523"/>
    </source>
</evidence>
<dbReference type="Proteomes" id="UP001152523">
    <property type="component" value="Unassembled WGS sequence"/>
</dbReference>
<sequence length="217" mass="23529">MQSIANDLALAQNPVSEQDFLVHVLNGLGPEFGDITSAIRVRETALPISELQSILLEREAKLHEEAAAAPPLVPTVNITYQNPRSNPQSDRRSAGSDRRTNGPRRGRGGMHPSASRSTPSVICRFCDNLGHEVQACRKLQRFLRDNKIPYPAVPNIQHTTTMTPGNQPWLFDSGASHHVTSDASQLPAYSEYGGPDEVHLGNGSHYGGASTTRGESS</sequence>
<dbReference type="PANTHER" id="PTHR47481:SF43">
    <property type="entry name" value="RETROTRANSPOSON COPIA-LIKE N-TERMINAL DOMAIN-CONTAINING PROTEIN"/>
    <property type="match status" value="1"/>
</dbReference>
<organism evidence="2 3">
    <name type="scientific">Cuscuta epithymum</name>
    <dbReference type="NCBI Taxonomy" id="186058"/>
    <lineage>
        <taxon>Eukaryota</taxon>
        <taxon>Viridiplantae</taxon>
        <taxon>Streptophyta</taxon>
        <taxon>Embryophyta</taxon>
        <taxon>Tracheophyta</taxon>
        <taxon>Spermatophyta</taxon>
        <taxon>Magnoliopsida</taxon>
        <taxon>eudicotyledons</taxon>
        <taxon>Gunneridae</taxon>
        <taxon>Pentapetalae</taxon>
        <taxon>asterids</taxon>
        <taxon>lamiids</taxon>
        <taxon>Solanales</taxon>
        <taxon>Convolvulaceae</taxon>
        <taxon>Cuscuteae</taxon>
        <taxon>Cuscuta</taxon>
        <taxon>Cuscuta subgen. Cuscuta</taxon>
    </lineage>
</organism>
<feature type="region of interest" description="Disordered" evidence="1">
    <location>
        <begin position="73"/>
        <end position="117"/>
    </location>
</feature>
<evidence type="ECO:0000313" key="2">
    <source>
        <dbReference type="EMBL" id="CAH9140073.1"/>
    </source>
</evidence>
<evidence type="ECO:0000256" key="1">
    <source>
        <dbReference type="SAM" id="MobiDB-lite"/>
    </source>
</evidence>
<accession>A0AAV0FXG2</accession>
<feature type="region of interest" description="Disordered" evidence="1">
    <location>
        <begin position="186"/>
        <end position="217"/>
    </location>
</feature>
<dbReference type="PANTHER" id="PTHR47481">
    <property type="match status" value="1"/>
</dbReference>
<feature type="compositionally biased region" description="Basic and acidic residues" evidence="1">
    <location>
        <begin position="89"/>
        <end position="100"/>
    </location>
</feature>
<feature type="compositionally biased region" description="Polar residues" evidence="1">
    <location>
        <begin position="76"/>
        <end position="88"/>
    </location>
</feature>
<reference evidence="2" key="1">
    <citation type="submission" date="2022-07" db="EMBL/GenBank/DDBJ databases">
        <authorList>
            <person name="Macas J."/>
            <person name="Novak P."/>
            <person name="Neumann P."/>
        </authorList>
    </citation>
    <scope>NUCLEOTIDE SEQUENCE</scope>
</reference>
<protein>
    <submittedName>
        <fullName evidence="2">Uncharacterized protein</fullName>
    </submittedName>
</protein>
<proteinExistence type="predicted"/>
<comment type="caution">
    <text evidence="2">The sequence shown here is derived from an EMBL/GenBank/DDBJ whole genome shotgun (WGS) entry which is preliminary data.</text>
</comment>
<dbReference type="AlphaFoldDB" id="A0AAV0FXG2"/>